<dbReference type="RefSeq" id="WP_103316642.1">
    <property type="nucleotide sequence ID" value="NZ_PPTF01000002.1"/>
</dbReference>
<gene>
    <name evidence="1" type="ORF">C2134_00560</name>
</gene>
<evidence type="ECO:0000313" key="2">
    <source>
        <dbReference type="Proteomes" id="UP000236416"/>
    </source>
</evidence>
<keyword evidence="2" id="KW-1185">Reference proteome</keyword>
<protein>
    <submittedName>
        <fullName evidence="1">Uncharacterized protein</fullName>
    </submittedName>
</protein>
<dbReference type="EMBL" id="PPTF01000002">
    <property type="protein sequence ID" value="POB00594.1"/>
    <property type="molecule type" value="Genomic_DNA"/>
</dbReference>
<proteinExistence type="predicted"/>
<organism evidence="1 2">
    <name type="scientific">Chromobacterium sinusclupearum</name>
    <dbReference type="NCBI Taxonomy" id="2077146"/>
    <lineage>
        <taxon>Bacteria</taxon>
        <taxon>Pseudomonadati</taxon>
        <taxon>Pseudomonadota</taxon>
        <taxon>Betaproteobacteria</taxon>
        <taxon>Neisseriales</taxon>
        <taxon>Chromobacteriaceae</taxon>
        <taxon>Chromobacterium</taxon>
    </lineage>
</organism>
<sequence>MIGQITVAICAAYIQEGLMTNPDVDYMHLLDRFEFENMHIAKEVGCYAILCTEMLEDLMPLLSKYGCDNYSSFQYEVCHLFGGWLAEKFWFNLRHQAPSKAESVNKLKELIEEFMKIRDRKSRNLIQHIVSN</sequence>
<accession>A0A2K4MU28</accession>
<comment type="caution">
    <text evidence="1">The sequence shown here is derived from an EMBL/GenBank/DDBJ whole genome shotgun (WGS) entry which is preliminary data.</text>
</comment>
<name>A0A2K4MU28_9NEIS</name>
<reference evidence="1 2" key="1">
    <citation type="submission" date="2018-01" db="EMBL/GenBank/DDBJ databases">
        <title>Genomic Sequence of Chromobacterium MWU13-2610 from wild cranberry bogs within the Cape Cod National Seashore.</title>
        <authorList>
            <person name="O'Hara-Hanley K."/>
            <person name="Soby S."/>
            <person name="Harrison A."/>
        </authorList>
    </citation>
    <scope>NUCLEOTIDE SEQUENCE [LARGE SCALE GENOMIC DNA]</scope>
    <source>
        <strain evidence="1 2">MWU13-2610</strain>
    </source>
</reference>
<evidence type="ECO:0000313" key="1">
    <source>
        <dbReference type="EMBL" id="POB00594.1"/>
    </source>
</evidence>
<dbReference type="AlphaFoldDB" id="A0A2K4MU28"/>
<dbReference type="Proteomes" id="UP000236416">
    <property type="component" value="Unassembled WGS sequence"/>
</dbReference>